<dbReference type="Pfam" id="PF04734">
    <property type="entry name" value="Ceramidase_alk"/>
    <property type="match status" value="1"/>
</dbReference>
<feature type="domain" description="Neutral/alkaline non-lysosomal ceramidase N-terminal" evidence="1">
    <location>
        <begin position="4"/>
        <end position="164"/>
    </location>
</feature>
<comment type="caution">
    <text evidence="2">The sequence shown here is derived from an EMBL/GenBank/DDBJ whole genome shotgun (WGS) entry which is preliminary data.</text>
</comment>
<evidence type="ECO:0000313" key="3">
    <source>
        <dbReference type="Proteomes" id="UP001238163"/>
    </source>
</evidence>
<organism evidence="2 3">
    <name type="scientific">Oligosphaera ethanolica</name>
    <dbReference type="NCBI Taxonomy" id="760260"/>
    <lineage>
        <taxon>Bacteria</taxon>
        <taxon>Pseudomonadati</taxon>
        <taxon>Lentisphaerota</taxon>
        <taxon>Oligosphaeria</taxon>
        <taxon>Oligosphaerales</taxon>
        <taxon>Oligosphaeraceae</taxon>
        <taxon>Oligosphaera</taxon>
    </lineage>
</organism>
<sequence length="483" mass="53373">MSNFMIGWGEADITPDAPKVELAGQYYQRVARGIHSRLKTVALVMQKEQDLAVMIALDVVGIPEELQNQAREIIHQAIPEIPLQAIFLNAIHTHNAPYVRPAGLFRDWLPLDDEALKPADYIEFLLKRVLDAVKQAWTGRQPGAIANAFGQARIGHCRRAVYANGTAEMYGDTNRADFVGMEAGEDSGVELLFTYDAQRRPTGAIINVACPSQVMEATYEISSDYMGATRELLKGEFGANFHTLCQISAAGCQAPRDLVRRYRSEPDFWHADGVPVHAQRLFTATMAAFKQIPASAIQADPLFQHRCARVDLPIRRASYCDYVKAKADIARLTAIMPEHAAFLAFCKETHDNEAIPGRPGPYDSKLHHFVLIQNAKAVVKRYENQDATPRFSYDMQTLRIGDCAMVNVPFELYLVFGQIIKARSLAKQTFIVQLSGASGSYLPSPEAERFGGYGGLIVNGIVGSDGGYLLADTAVQKINSFFA</sequence>
<protein>
    <recommendedName>
        <fullName evidence="1">Neutral/alkaline non-lysosomal ceramidase N-terminal domain-containing protein</fullName>
    </recommendedName>
</protein>
<keyword evidence="3" id="KW-1185">Reference proteome</keyword>
<reference evidence="2" key="1">
    <citation type="submission" date="2023-07" db="EMBL/GenBank/DDBJ databases">
        <title>Genomic Encyclopedia of Type Strains, Phase IV (KMG-IV): sequencing the most valuable type-strain genomes for metagenomic binning, comparative biology and taxonomic classification.</title>
        <authorList>
            <person name="Goeker M."/>
        </authorList>
    </citation>
    <scope>NUCLEOTIDE SEQUENCE</scope>
    <source>
        <strain evidence="2">DSM 24202</strain>
    </source>
</reference>
<name>A0AAE4APC0_9BACT</name>
<dbReference type="InterPro" id="IPR031329">
    <property type="entry name" value="NEUT/ALK_ceramidase_N"/>
</dbReference>
<evidence type="ECO:0000313" key="2">
    <source>
        <dbReference type="EMBL" id="MDQ0289813.1"/>
    </source>
</evidence>
<proteinExistence type="predicted"/>
<gene>
    <name evidence="2" type="ORF">J3R75_001920</name>
</gene>
<evidence type="ECO:0000259" key="1">
    <source>
        <dbReference type="Pfam" id="PF04734"/>
    </source>
</evidence>
<dbReference type="EMBL" id="JAUSVL010000001">
    <property type="protein sequence ID" value="MDQ0289813.1"/>
    <property type="molecule type" value="Genomic_DNA"/>
</dbReference>
<accession>A0AAE4APC0</accession>
<dbReference type="RefSeq" id="WP_307261264.1">
    <property type="nucleotide sequence ID" value="NZ_JAUSVL010000001.1"/>
</dbReference>
<dbReference type="AlphaFoldDB" id="A0AAE4APC0"/>
<dbReference type="Proteomes" id="UP001238163">
    <property type="component" value="Unassembled WGS sequence"/>
</dbReference>